<dbReference type="PANTHER" id="PTHR33202:SF7">
    <property type="entry name" value="FERRIC UPTAKE REGULATION PROTEIN"/>
    <property type="match status" value="1"/>
</dbReference>
<evidence type="ECO:0000256" key="4">
    <source>
        <dbReference type="ARBA" id="ARBA00023015"/>
    </source>
</evidence>
<dbReference type="InterPro" id="IPR043135">
    <property type="entry name" value="Fur_C"/>
</dbReference>
<dbReference type="CDD" id="cd07153">
    <property type="entry name" value="Fur_like"/>
    <property type="match status" value="1"/>
</dbReference>
<dbReference type="GO" id="GO:0008270">
    <property type="term" value="F:zinc ion binding"/>
    <property type="evidence" value="ECO:0007669"/>
    <property type="project" value="TreeGrafter"/>
</dbReference>
<evidence type="ECO:0000256" key="3">
    <source>
        <dbReference type="ARBA" id="ARBA00022833"/>
    </source>
</evidence>
<accession>A0A101IJR2</accession>
<evidence type="ECO:0000256" key="1">
    <source>
        <dbReference type="ARBA" id="ARBA00007957"/>
    </source>
</evidence>
<protein>
    <submittedName>
        <fullName evidence="7">Transcriptional regulator, Fur family</fullName>
    </submittedName>
</protein>
<dbReference type="Gene3D" id="1.10.10.10">
    <property type="entry name" value="Winged helix-like DNA-binding domain superfamily/Winged helix DNA-binding domain"/>
    <property type="match status" value="1"/>
</dbReference>
<reference evidence="8" key="1">
    <citation type="journal article" date="2015" name="MBio">
        <title>Genome-Resolved Metagenomic Analysis Reveals Roles for Candidate Phyla and Other Microbial Community Members in Biogeochemical Transformations in Oil Reservoirs.</title>
        <authorList>
            <person name="Hu P."/>
            <person name="Tom L."/>
            <person name="Singh A."/>
            <person name="Thomas B.C."/>
            <person name="Baker B.J."/>
            <person name="Piceno Y.M."/>
            <person name="Andersen G.L."/>
            <person name="Banfield J.F."/>
        </authorList>
    </citation>
    <scope>NUCLEOTIDE SEQUENCE [LARGE SCALE GENOMIC DNA]</scope>
</reference>
<sequence length="144" mass="16294">MLNLEDLESTIIKTFRNSGYRATPQRIAISKYILSNHEHPTAQEAYLEVKKTHQTVSLATIYNTIKILKETGLILELNLHQGETRFDPNTEPHAHLLCLRCGKISDWKDPIIPSLISKVSDEENFTIIGSCLNLSGICESCDRK</sequence>
<organism evidence="7 8">
    <name type="scientific">Methanothrix harundinacea</name>
    <dbReference type="NCBI Taxonomy" id="301375"/>
    <lineage>
        <taxon>Archaea</taxon>
        <taxon>Methanobacteriati</taxon>
        <taxon>Methanobacteriota</taxon>
        <taxon>Stenosarchaea group</taxon>
        <taxon>Methanomicrobia</taxon>
        <taxon>Methanotrichales</taxon>
        <taxon>Methanotrichaceae</taxon>
        <taxon>Methanothrix</taxon>
    </lineage>
</organism>
<dbReference type="GO" id="GO:0000976">
    <property type="term" value="F:transcription cis-regulatory region binding"/>
    <property type="evidence" value="ECO:0007669"/>
    <property type="project" value="TreeGrafter"/>
</dbReference>
<dbReference type="SUPFAM" id="SSF46785">
    <property type="entry name" value="Winged helix' DNA-binding domain"/>
    <property type="match status" value="1"/>
</dbReference>
<dbReference type="GO" id="GO:1900376">
    <property type="term" value="P:regulation of secondary metabolite biosynthetic process"/>
    <property type="evidence" value="ECO:0007669"/>
    <property type="project" value="TreeGrafter"/>
</dbReference>
<dbReference type="InterPro" id="IPR002481">
    <property type="entry name" value="FUR"/>
</dbReference>
<dbReference type="EMBL" id="LGHB01000011">
    <property type="protein sequence ID" value="KUK96545.1"/>
    <property type="molecule type" value="Genomic_DNA"/>
</dbReference>
<evidence type="ECO:0000256" key="2">
    <source>
        <dbReference type="ARBA" id="ARBA00022491"/>
    </source>
</evidence>
<keyword evidence="3" id="KW-0862">Zinc</keyword>
<comment type="similarity">
    <text evidence="1">Belongs to the Fur family.</text>
</comment>
<evidence type="ECO:0000313" key="8">
    <source>
        <dbReference type="Proteomes" id="UP000053961"/>
    </source>
</evidence>
<dbReference type="Pfam" id="PF01475">
    <property type="entry name" value="FUR"/>
    <property type="match status" value="1"/>
</dbReference>
<dbReference type="GO" id="GO:0045892">
    <property type="term" value="P:negative regulation of DNA-templated transcription"/>
    <property type="evidence" value="ECO:0007669"/>
    <property type="project" value="TreeGrafter"/>
</dbReference>
<dbReference type="PANTHER" id="PTHR33202">
    <property type="entry name" value="ZINC UPTAKE REGULATION PROTEIN"/>
    <property type="match status" value="1"/>
</dbReference>
<dbReference type="Gene3D" id="3.30.1490.190">
    <property type="match status" value="1"/>
</dbReference>
<gene>
    <name evidence="7" type="ORF">XE07_1013</name>
</gene>
<dbReference type="Proteomes" id="UP000053961">
    <property type="component" value="Unassembled WGS sequence"/>
</dbReference>
<keyword evidence="2" id="KW-0678">Repressor</keyword>
<proteinExistence type="inferred from homology"/>
<keyword evidence="5" id="KW-0238">DNA-binding</keyword>
<name>A0A101IJR2_9EURY</name>
<dbReference type="PATRIC" id="fig|301375.6.peg.2412"/>
<evidence type="ECO:0000256" key="5">
    <source>
        <dbReference type="ARBA" id="ARBA00023125"/>
    </source>
</evidence>
<dbReference type="InterPro" id="IPR036390">
    <property type="entry name" value="WH_DNA-bd_sf"/>
</dbReference>
<keyword evidence="6" id="KW-0804">Transcription</keyword>
<dbReference type="GO" id="GO:0003700">
    <property type="term" value="F:DNA-binding transcription factor activity"/>
    <property type="evidence" value="ECO:0007669"/>
    <property type="project" value="InterPro"/>
</dbReference>
<comment type="caution">
    <text evidence="7">The sequence shown here is derived from an EMBL/GenBank/DDBJ whole genome shotgun (WGS) entry which is preliminary data.</text>
</comment>
<evidence type="ECO:0000256" key="6">
    <source>
        <dbReference type="ARBA" id="ARBA00023163"/>
    </source>
</evidence>
<dbReference type="InterPro" id="IPR036388">
    <property type="entry name" value="WH-like_DNA-bd_sf"/>
</dbReference>
<evidence type="ECO:0000313" key="7">
    <source>
        <dbReference type="EMBL" id="KUK96545.1"/>
    </source>
</evidence>
<dbReference type="AlphaFoldDB" id="A0A101IJR2"/>
<keyword evidence="4" id="KW-0805">Transcription regulation</keyword>